<reference evidence="2" key="1">
    <citation type="submission" date="2022-05" db="EMBL/GenBank/DDBJ databases">
        <title>Sphingomonas sp. strain RP10 Genome sequencing and assembly.</title>
        <authorList>
            <person name="Kim I."/>
        </authorList>
    </citation>
    <scope>NUCLEOTIDE SEQUENCE</scope>
    <source>
        <strain evidence="2">RP10</strain>
    </source>
</reference>
<dbReference type="EMBL" id="JAMLDY010000018">
    <property type="protein sequence ID" value="MCP3735934.1"/>
    <property type="molecule type" value="Genomic_DNA"/>
</dbReference>
<organism evidence="2 3">
    <name type="scientific">Sphingomonas liriopis</name>
    <dbReference type="NCBI Taxonomy" id="2949094"/>
    <lineage>
        <taxon>Bacteria</taxon>
        <taxon>Pseudomonadati</taxon>
        <taxon>Pseudomonadota</taxon>
        <taxon>Alphaproteobacteria</taxon>
        <taxon>Sphingomonadales</taxon>
        <taxon>Sphingomonadaceae</taxon>
        <taxon>Sphingomonas</taxon>
    </lineage>
</organism>
<evidence type="ECO:0000313" key="3">
    <source>
        <dbReference type="Proteomes" id="UP001139486"/>
    </source>
</evidence>
<feature type="region of interest" description="Disordered" evidence="1">
    <location>
        <begin position="1"/>
        <end position="32"/>
    </location>
</feature>
<protein>
    <submittedName>
        <fullName evidence="2">Uncharacterized protein</fullName>
    </submittedName>
</protein>
<evidence type="ECO:0000313" key="2">
    <source>
        <dbReference type="EMBL" id="MCP3735934.1"/>
    </source>
</evidence>
<proteinExistence type="predicted"/>
<dbReference type="AlphaFoldDB" id="A0A9X2HYU2"/>
<accession>A0A9X2HYU2</accession>
<name>A0A9X2HYU2_9SPHN</name>
<sequence length="70" mass="7784">MAENSMVARDRARNSLVDTVPGRSMPPPRRGEEWRRCIRAGDTPGILHQLIGEQAGFDSQRFRTCSCAPA</sequence>
<dbReference type="Proteomes" id="UP001139486">
    <property type="component" value="Unassembled WGS sequence"/>
</dbReference>
<evidence type="ECO:0000256" key="1">
    <source>
        <dbReference type="SAM" id="MobiDB-lite"/>
    </source>
</evidence>
<comment type="caution">
    <text evidence="2">The sequence shown here is derived from an EMBL/GenBank/DDBJ whole genome shotgun (WGS) entry which is preliminary data.</text>
</comment>
<keyword evidence="3" id="KW-1185">Reference proteome</keyword>
<gene>
    <name evidence="2" type="ORF">M9979_13750</name>
</gene>